<reference evidence="1 2" key="1">
    <citation type="journal article" date="2016" name="Stand. Genomic Sci.">
        <title>Complete genome sequence and genomic characterization of Microcystis panniformis FACHB 1757 by third-generation sequencing.</title>
        <authorList>
            <person name="Zhang J.Y."/>
            <person name="Guan R."/>
            <person name="Zhang H.J."/>
            <person name="Li H."/>
            <person name="Xiao P."/>
            <person name="Yu G.L."/>
            <person name="Du L."/>
            <person name="Cao D.M."/>
            <person name="Zhu B.C."/>
            <person name="Li R.H."/>
            <person name="Lu Z.H."/>
        </authorList>
    </citation>
    <scope>NUCLEOTIDE SEQUENCE [LARGE SCALE GENOMIC DNA]</scope>
    <source>
        <strain evidence="1 2">FACHB-1757</strain>
    </source>
</reference>
<dbReference type="RefSeq" id="WP_052277626.1">
    <property type="nucleotide sequence ID" value="NZ_CP011339.1"/>
</dbReference>
<organism evidence="1 2">
    <name type="scientific">Microcystis panniformis FACHB-1757</name>
    <dbReference type="NCBI Taxonomy" id="1638788"/>
    <lineage>
        <taxon>Bacteria</taxon>
        <taxon>Bacillati</taxon>
        <taxon>Cyanobacteriota</taxon>
        <taxon>Cyanophyceae</taxon>
        <taxon>Oscillatoriophycideae</taxon>
        <taxon>Chroococcales</taxon>
        <taxon>Microcystaceae</taxon>
        <taxon>Microcystis</taxon>
    </lineage>
</organism>
<evidence type="ECO:0000313" key="2">
    <source>
        <dbReference type="Proteomes" id="UP000068167"/>
    </source>
</evidence>
<dbReference type="Proteomes" id="UP000068167">
    <property type="component" value="Chromosome"/>
</dbReference>
<sequence>MRNRGSGDSVEGAIAQRDKLLCHTGKKRNNQSKKAMIQEYLNKAMETAHYELLAESITLTGLEK</sequence>
<dbReference type="KEGG" id="mpk:VL20_4997"/>
<dbReference type="EMBL" id="CP011339">
    <property type="protein sequence ID" value="AKV69872.1"/>
    <property type="molecule type" value="Genomic_DNA"/>
</dbReference>
<protein>
    <submittedName>
        <fullName evidence="1">Uncharacterized protein</fullName>
    </submittedName>
</protein>
<keyword evidence="2" id="KW-1185">Reference proteome</keyword>
<name>A0A0K1S6U8_9CHRO</name>
<accession>A0A0K1S6U8</accession>
<dbReference type="PATRIC" id="fig|1638788.3.peg.5042"/>
<dbReference type="AlphaFoldDB" id="A0A0K1S6U8"/>
<evidence type="ECO:0000313" key="1">
    <source>
        <dbReference type="EMBL" id="AKV69872.1"/>
    </source>
</evidence>
<proteinExistence type="predicted"/>
<gene>
    <name evidence="1" type="ORF">VL20_4997</name>
</gene>